<reference evidence="3 4" key="1">
    <citation type="journal article" date="2017" name="Nat. Ecol. Evol.">
        <title>Scallop genome provides insights into evolution of bilaterian karyotype and development.</title>
        <authorList>
            <person name="Wang S."/>
            <person name="Zhang J."/>
            <person name="Jiao W."/>
            <person name="Li J."/>
            <person name="Xun X."/>
            <person name="Sun Y."/>
            <person name="Guo X."/>
            <person name="Huan P."/>
            <person name="Dong B."/>
            <person name="Zhang L."/>
            <person name="Hu X."/>
            <person name="Sun X."/>
            <person name="Wang J."/>
            <person name="Zhao C."/>
            <person name="Wang Y."/>
            <person name="Wang D."/>
            <person name="Huang X."/>
            <person name="Wang R."/>
            <person name="Lv J."/>
            <person name="Li Y."/>
            <person name="Zhang Z."/>
            <person name="Liu B."/>
            <person name="Lu W."/>
            <person name="Hui Y."/>
            <person name="Liang J."/>
            <person name="Zhou Z."/>
            <person name="Hou R."/>
            <person name="Li X."/>
            <person name="Liu Y."/>
            <person name="Li H."/>
            <person name="Ning X."/>
            <person name="Lin Y."/>
            <person name="Zhao L."/>
            <person name="Xing Q."/>
            <person name="Dou J."/>
            <person name="Li Y."/>
            <person name="Mao J."/>
            <person name="Guo H."/>
            <person name="Dou H."/>
            <person name="Li T."/>
            <person name="Mu C."/>
            <person name="Jiang W."/>
            <person name="Fu Q."/>
            <person name="Fu X."/>
            <person name="Miao Y."/>
            <person name="Liu J."/>
            <person name="Yu Q."/>
            <person name="Li R."/>
            <person name="Liao H."/>
            <person name="Li X."/>
            <person name="Kong Y."/>
            <person name="Jiang Z."/>
            <person name="Chourrout D."/>
            <person name="Li R."/>
            <person name="Bao Z."/>
        </authorList>
    </citation>
    <scope>NUCLEOTIDE SEQUENCE [LARGE SCALE GENOMIC DNA]</scope>
    <source>
        <strain evidence="3 4">PY_sf001</strain>
    </source>
</reference>
<organism evidence="3 4">
    <name type="scientific">Mizuhopecten yessoensis</name>
    <name type="common">Japanese scallop</name>
    <name type="synonym">Patinopecten yessoensis</name>
    <dbReference type="NCBI Taxonomy" id="6573"/>
    <lineage>
        <taxon>Eukaryota</taxon>
        <taxon>Metazoa</taxon>
        <taxon>Spiralia</taxon>
        <taxon>Lophotrochozoa</taxon>
        <taxon>Mollusca</taxon>
        <taxon>Bivalvia</taxon>
        <taxon>Autobranchia</taxon>
        <taxon>Pteriomorphia</taxon>
        <taxon>Pectinida</taxon>
        <taxon>Pectinoidea</taxon>
        <taxon>Pectinidae</taxon>
        <taxon>Mizuhopecten</taxon>
    </lineage>
</organism>
<protein>
    <submittedName>
        <fullName evidence="3">Uncharacterized protein</fullName>
    </submittedName>
</protein>
<keyword evidence="4" id="KW-1185">Reference proteome</keyword>
<keyword evidence="2" id="KW-0732">Signal</keyword>
<feature type="compositionally biased region" description="Polar residues" evidence="1">
    <location>
        <begin position="124"/>
        <end position="134"/>
    </location>
</feature>
<dbReference type="EMBL" id="NEDP02004990">
    <property type="protein sequence ID" value="OWF43855.1"/>
    <property type="molecule type" value="Genomic_DNA"/>
</dbReference>
<evidence type="ECO:0000313" key="4">
    <source>
        <dbReference type="Proteomes" id="UP000242188"/>
    </source>
</evidence>
<comment type="caution">
    <text evidence="3">The sequence shown here is derived from an EMBL/GenBank/DDBJ whole genome shotgun (WGS) entry which is preliminary data.</text>
</comment>
<accession>A0A210Q557</accession>
<dbReference type="AlphaFoldDB" id="A0A210Q557"/>
<feature type="compositionally biased region" description="Basic residues" evidence="1">
    <location>
        <begin position="135"/>
        <end position="145"/>
    </location>
</feature>
<dbReference type="OrthoDB" id="6118981at2759"/>
<evidence type="ECO:0000256" key="2">
    <source>
        <dbReference type="SAM" id="SignalP"/>
    </source>
</evidence>
<sequence length="145" mass="16693">MRVIHSPVLWLLLAGVILVVVEAQGECIKYLSSAEGLFKKPFYMKSHYQNSIIRNVTLIERHSYYKCEPAKEKYGIGPDGTEWWVFRGCGGVFDIEECSQGTPLEIKIKEDIPIKQREMETKTMQEFGVTQKSSQNRKKTVNQHP</sequence>
<evidence type="ECO:0000313" key="3">
    <source>
        <dbReference type="EMBL" id="OWF43855.1"/>
    </source>
</evidence>
<dbReference type="Proteomes" id="UP000242188">
    <property type="component" value="Unassembled WGS sequence"/>
</dbReference>
<evidence type="ECO:0000256" key="1">
    <source>
        <dbReference type="SAM" id="MobiDB-lite"/>
    </source>
</evidence>
<proteinExistence type="predicted"/>
<gene>
    <name evidence="3" type="ORF">KP79_PYT17609</name>
</gene>
<feature type="chain" id="PRO_5013256322" evidence="2">
    <location>
        <begin position="24"/>
        <end position="145"/>
    </location>
</feature>
<name>A0A210Q557_MIZYE</name>
<feature type="region of interest" description="Disordered" evidence="1">
    <location>
        <begin position="123"/>
        <end position="145"/>
    </location>
</feature>
<feature type="signal peptide" evidence="2">
    <location>
        <begin position="1"/>
        <end position="23"/>
    </location>
</feature>